<name>A0ABU9ZKP0_9HYPH</name>
<accession>A0ABU9ZKP0</accession>
<dbReference type="Gene3D" id="3.30.2020.10">
    <property type="entry name" value="NE0471-like N-terminal domain"/>
    <property type="match status" value="1"/>
</dbReference>
<proteinExistence type="predicted"/>
<dbReference type="Proteomes" id="UP001404845">
    <property type="component" value="Unassembled WGS sequence"/>
</dbReference>
<dbReference type="Gene3D" id="1.10.260.40">
    <property type="entry name" value="lambda repressor-like DNA-binding domains"/>
    <property type="match status" value="1"/>
</dbReference>
<evidence type="ECO:0000313" key="2">
    <source>
        <dbReference type="Proteomes" id="UP001404845"/>
    </source>
</evidence>
<reference evidence="1 2" key="1">
    <citation type="journal article" date="2023" name="PLoS ONE">
        <title>Complete genome assembly of Hawai'i environmental nontuberculous mycobacteria reveals unexpected co-isolation with methylobacteria.</title>
        <authorList>
            <person name="Hendrix J."/>
            <person name="Epperson L.E."/>
            <person name="Tong E.I."/>
            <person name="Chan Y.L."/>
            <person name="Hasan N.A."/>
            <person name="Dawrs S.N."/>
            <person name="Norton G.J."/>
            <person name="Virdi R."/>
            <person name="Crooks J.L."/>
            <person name="Chan E.D."/>
            <person name="Honda J.R."/>
            <person name="Strong M."/>
        </authorList>
    </citation>
    <scope>NUCLEOTIDE SEQUENCE [LARGE SCALE GENOMIC DNA]</scope>
    <source>
        <strain evidence="1 2">NJH_HI01</strain>
    </source>
</reference>
<dbReference type="InterPro" id="IPR036782">
    <property type="entry name" value="NE0471-like_N"/>
</dbReference>
<keyword evidence="2" id="KW-1185">Reference proteome</keyword>
<dbReference type="EMBL" id="JAQYXL010000001">
    <property type="protein sequence ID" value="MEN3231459.1"/>
    <property type="molecule type" value="Genomic_DNA"/>
</dbReference>
<organism evidence="1 2">
    <name type="scientific">Methylorubrum rhodesianum</name>
    <dbReference type="NCBI Taxonomy" id="29427"/>
    <lineage>
        <taxon>Bacteria</taxon>
        <taxon>Pseudomonadati</taxon>
        <taxon>Pseudomonadota</taxon>
        <taxon>Alphaproteobacteria</taxon>
        <taxon>Hyphomicrobiales</taxon>
        <taxon>Methylobacteriaceae</taxon>
        <taxon>Methylorubrum</taxon>
    </lineage>
</organism>
<sequence>MTTKLPRIDGVTIAPPTSLVVEWSDGGLDTIDLAGWIATGDDLLAPLRDYAMFATARPGLYGASVVWGDEEGDLVIDAHHLRLLAAEQKPFGSKDAAAWQGEIGLSNNEAADFLGISLSTWNAYKAGAQIPMPIVMVCRAARRDPLLLQAHLRPRRPGRPRRMEGSVR</sequence>
<evidence type="ECO:0008006" key="3">
    <source>
        <dbReference type="Google" id="ProtNLM"/>
    </source>
</evidence>
<dbReference type="SUPFAM" id="SSF47413">
    <property type="entry name" value="lambda repressor-like DNA-binding domains"/>
    <property type="match status" value="1"/>
</dbReference>
<dbReference type="InterPro" id="IPR010982">
    <property type="entry name" value="Lambda_DNA-bd_dom_sf"/>
</dbReference>
<gene>
    <name evidence="1" type="ORF">PUR21_28165</name>
</gene>
<evidence type="ECO:0000313" key="1">
    <source>
        <dbReference type="EMBL" id="MEN3231459.1"/>
    </source>
</evidence>
<dbReference type="SUPFAM" id="SSF143880">
    <property type="entry name" value="NE0471 N-terminal domain-like"/>
    <property type="match status" value="1"/>
</dbReference>
<comment type="caution">
    <text evidence="1">The sequence shown here is derived from an EMBL/GenBank/DDBJ whole genome shotgun (WGS) entry which is preliminary data.</text>
</comment>
<protein>
    <recommendedName>
        <fullName evidence="3">DUF2442 domain-containing protein</fullName>
    </recommendedName>
</protein>
<dbReference type="RefSeq" id="WP_246750698.1">
    <property type="nucleotide sequence ID" value="NZ_JACWCW010000009.1"/>
</dbReference>